<gene>
    <name evidence="3" type="ORF">QT716_02095</name>
</gene>
<dbReference type="InterPro" id="IPR041522">
    <property type="entry name" value="CdaR_GGDEF"/>
</dbReference>
<dbReference type="Pfam" id="PF13185">
    <property type="entry name" value="GAF_2"/>
    <property type="match status" value="1"/>
</dbReference>
<dbReference type="InterPro" id="IPR003018">
    <property type="entry name" value="GAF"/>
</dbReference>
<protein>
    <submittedName>
        <fullName evidence="3">Helix-turn-helix domain-containing protein</fullName>
    </submittedName>
</protein>
<name>A0ABU4FVV4_9BACL</name>
<proteinExistence type="inferred from homology"/>
<feature type="domain" description="GAF" evidence="2">
    <location>
        <begin position="126"/>
        <end position="287"/>
    </location>
</feature>
<comment type="caution">
    <text evidence="3">The sequence shown here is derived from an EMBL/GenBank/DDBJ whole genome shotgun (WGS) entry which is preliminary data.</text>
</comment>
<evidence type="ECO:0000256" key="1">
    <source>
        <dbReference type="ARBA" id="ARBA00006754"/>
    </source>
</evidence>
<keyword evidence="4" id="KW-1185">Reference proteome</keyword>
<dbReference type="Proteomes" id="UP001280629">
    <property type="component" value="Unassembled WGS sequence"/>
</dbReference>
<evidence type="ECO:0000313" key="3">
    <source>
        <dbReference type="EMBL" id="MDW0108834.1"/>
    </source>
</evidence>
<dbReference type="PANTHER" id="PTHR33744">
    <property type="entry name" value="CARBOHYDRATE DIACID REGULATOR"/>
    <property type="match status" value="1"/>
</dbReference>
<dbReference type="SMART" id="SM00065">
    <property type="entry name" value="GAF"/>
    <property type="match status" value="1"/>
</dbReference>
<reference evidence="3 4" key="1">
    <citation type="submission" date="2023-06" db="EMBL/GenBank/DDBJ databases">
        <title>Sporosarcina sp. nov., isolated from Korean traditional fermented seafood 'Jeotgal'.</title>
        <authorList>
            <person name="Yang A.-I."/>
            <person name="Shin N.-R."/>
        </authorList>
    </citation>
    <scope>NUCLEOTIDE SEQUENCE [LARGE SCALE GENOMIC DNA]</scope>
    <source>
        <strain evidence="3 4">KCTC3840</strain>
    </source>
</reference>
<sequence length="682" mass="76126">MSNSIEVLFSKFGVHCAYSIWVVKDGLEHVYPLFNPNGMAPPKTKRPKGERIQVIQAAGRSVVQLTYSQEYRVILLFSEDPSLDEDELSVLFSFLHKGYSEYSDETGRAKLARIVDSVRYTTASLDLEDVFANILTHTLDVISNADYGTLWLYDETKGKIICKASEGYQFEEIKEMEFTIGEGPVGHAFEVGVPVLITDPSDTEFHKVKRISKENKQRWGRRVEDITNVRSVIAYPIGLDDKIECVMYLGQMNSEQVLTNRDLWLLQIFTTQVGIAIRNAKQFANIKELNDTLMQRDAIHATLTDLSVRNLGTEKVIEALSQMTGQPLAFADLIVSEMIPATAVIPNGLSFSQLLSLIEREHQAARIEIGEKSEAILYPIRSGSVVLGCLIANSAQTLTRLGEQALEQGSTVLALERVQKQNVIAFFYKNQRELFDELVHTNDPDVLNEKADALGIRETGAFAVAMLQVSDCPNSQEAEAHIFRLIAELRSSAGALIQTIFGWQNKVILLAGVQGRAELALVEQKLDDVLAFRADEGKSYTLHGGIGSLVQSTSQIEQTYREAEIALTNPIAGQRNDRLVRYTDIGISRLFTSRNTEEVSKFLSDIFSPLSEVDRSDGTLEQTLLAYFASNRSAGETAAHLHIHINTLYQRLKRIEEVLGLSLKNADDALQLQLACYLRQRA</sequence>
<comment type="similarity">
    <text evidence="1">Belongs to the CdaR family.</text>
</comment>
<dbReference type="RefSeq" id="WP_317934110.1">
    <property type="nucleotide sequence ID" value="NZ_JAUBDH010000001.1"/>
</dbReference>
<dbReference type="InterPro" id="IPR025736">
    <property type="entry name" value="PucR_C-HTH_dom"/>
</dbReference>
<dbReference type="Pfam" id="PF17853">
    <property type="entry name" value="GGDEF_2"/>
    <property type="match status" value="1"/>
</dbReference>
<dbReference type="PANTHER" id="PTHR33744:SF1">
    <property type="entry name" value="DNA-BINDING TRANSCRIPTIONAL ACTIVATOR ADER"/>
    <property type="match status" value="1"/>
</dbReference>
<dbReference type="Gene3D" id="1.10.10.2840">
    <property type="entry name" value="PucR C-terminal helix-turn-helix domain"/>
    <property type="match status" value="1"/>
</dbReference>
<dbReference type="SUPFAM" id="SSF55781">
    <property type="entry name" value="GAF domain-like"/>
    <property type="match status" value="1"/>
</dbReference>
<dbReference type="InterPro" id="IPR051448">
    <property type="entry name" value="CdaR-like_regulators"/>
</dbReference>
<evidence type="ECO:0000259" key="2">
    <source>
        <dbReference type="SMART" id="SM00065"/>
    </source>
</evidence>
<dbReference type="Pfam" id="PF13556">
    <property type="entry name" value="HTH_30"/>
    <property type="match status" value="1"/>
</dbReference>
<dbReference type="EMBL" id="JAUBDH010000001">
    <property type="protein sequence ID" value="MDW0108834.1"/>
    <property type="molecule type" value="Genomic_DNA"/>
</dbReference>
<dbReference type="Gene3D" id="3.30.450.40">
    <property type="match status" value="1"/>
</dbReference>
<dbReference type="InterPro" id="IPR042070">
    <property type="entry name" value="PucR_C-HTH_sf"/>
</dbReference>
<dbReference type="InterPro" id="IPR029016">
    <property type="entry name" value="GAF-like_dom_sf"/>
</dbReference>
<organism evidence="3 4">
    <name type="scientific">Sporosarcina aquimarina</name>
    <dbReference type="NCBI Taxonomy" id="114975"/>
    <lineage>
        <taxon>Bacteria</taxon>
        <taxon>Bacillati</taxon>
        <taxon>Bacillota</taxon>
        <taxon>Bacilli</taxon>
        <taxon>Bacillales</taxon>
        <taxon>Caryophanaceae</taxon>
        <taxon>Sporosarcina</taxon>
    </lineage>
</organism>
<evidence type="ECO:0000313" key="4">
    <source>
        <dbReference type="Proteomes" id="UP001280629"/>
    </source>
</evidence>
<accession>A0ABU4FVV4</accession>